<comment type="caution">
    <text evidence="4">The sequence shown here is derived from an EMBL/GenBank/DDBJ whole genome shotgun (WGS) entry which is preliminary data.</text>
</comment>
<dbReference type="InterPro" id="IPR006015">
    <property type="entry name" value="Universal_stress_UspA"/>
</dbReference>
<dbReference type="SUPFAM" id="SSF52402">
    <property type="entry name" value="Adenine nucleotide alpha hydrolases-like"/>
    <property type="match status" value="1"/>
</dbReference>
<proteinExistence type="inferred from homology"/>
<dbReference type="InterPro" id="IPR014729">
    <property type="entry name" value="Rossmann-like_a/b/a_fold"/>
</dbReference>
<evidence type="ECO:0000256" key="1">
    <source>
        <dbReference type="ARBA" id="ARBA00008791"/>
    </source>
</evidence>
<dbReference type="PANTHER" id="PTHR31964:SF113">
    <property type="entry name" value="USPA DOMAIN-CONTAINING PROTEIN"/>
    <property type="match status" value="1"/>
</dbReference>
<feature type="compositionally biased region" description="Basic and acidic residues" evidence="2">
    <location>
        <begin position="142"/>
        <end position="157"/>
    </location>
</feature>
<organism evidence="4 5">
    <name type="scientific">Saccharothrix mutabilis subsp. mutabilis</name>
    <dbReference type="NCBI Taxonomy" id="66855"/>
    <lineage>
        <taxon>Bacteria</taxon>
        <taxon>Bacillati</taxon>
        <taxon>Actinomycetota</taxon>
        <taxon>Actinomycetes</taxon>
        <taxon>Pseudonocardiales</taxon>
        <taxon>Pseudonocardiaceae</taxon>
        <taxon>Saccharothrix</taxon>
    </lineage>
</organism>
<dbReference type="PRINTS" id="PR01438">
    <property type="entry name" value="UNVRSLSTRESS"/>
</dbReference>
<keyword evidence="5" id="KW-1185">Reference proteome</keyword>
<evidence type="ECO:0000256" key="2">
    <source>
        <dbReference type="SAM" id="MobiDB-lite"/>
    </source>
</evidence>
<feature type="domain" description="UspA" evidence="3">
    <location>
        <begin position="6"/>
        <end position="138"/>
    </location>
</feature>
<reference evidence="4 5" key="1">
    <citation type="journal article" date="2019" name="Int. J. Syst. Evol. Microbiol.">
        <title>The Global Catalogue of Microorganisms (GCM) 10K type strain sequencing project: providing services to taxonomists for standard genome sequencing and annotation.</title>
        <authorList>
            <consortium name="The Broad Institute Genomics Platform"/>
            <consortium name="The Broad Institute Genome Sequencing Center for Infectious Disease"/>
            <person name="Wu L."/>
            <person name="Ma J."/>
        </authorList>
    </citation>
    <scope>NUCLEOTIDE SEQUENCE [LARGE SCALE GENOMIC DNA]</scope>
    <source>
        <strain evidence="4 5">JCM 3380</strain>
    </source>
</reference>
<dbReference type="InterPro" id="IPR006016">
    <property type="entry name" value="UspA"/>
</dbReference>
<gene>
    <name evidence="4" type="ORF">GCM10010492_74290</name>
</gene>
<dbReference type="CDD" id="cd00293">
    <property type="entry name" value="USP-like"/>
    <property type="match status" value="1"/>
</dbReference>
<dbReference type="PANTHER" id="PTHR31964">
    <property type="entry name" value="ADENINE NUCLEOTIDE ALPHA HYDROLASES-LIKE SUPERFAMILY PROTEIN"/>
    <property type="match status" value="1"/>
</dbReference>
<evidence type="ECO:0000313" key="4">
    <source>
        <dbReference type="EMBL" id="GAA0262355.1"/>
    </source>
</evidence>
<protein>
    <recommendedName>
        <fullName evidence="3">UspA domain-containing protein</fullName>
    </recommendedName>
</protein>
<accession>A0ABN0UUY7</accession>
<dbReference type="RefSeq" id="WP_343939972.1">
    <property type="nucleotide sequence ID" value="NZ_BAAABU010000033.1"/>
</dbReference>
<evidence type="ECO:0000259" key="3">
    <source>
        <dbReference type="Pfam" id="PF00582"/>
    </source>
</evidence>
<feature type="region of interest" description="Disordered" evidence="2">
    <location>
        <begin position="138"/>
        <end position="157"/>
    </location>
</feature>
<sequence>MSTGAIVVGVDGTTAGVRALSWAMDEAVLRGAPLHVVNVWNYEPLADWAMTSEQEARGRSEATVENALRTVAVGRTQFPQIFRMCVRGSAAEALEEQARGAALLVVAAHTGGGLRRVVLGSTTAHCVRHSSAPVVVLPPPGESERRAVGVESGEGVR</sequence>
<dbReference type="Pfam" id="PF00582">
    <property type="entry name" value="Usp"/>
    <property type="match status" value="1"/>
</dbReference>
<comment type="similarity">
    <text evidence="1">Belongs to the universal stress protein A family.</text>
</comment>
<evidence type="ECO:0000313" key="5">
    <source>
        <dbReference type="Proteomes" id="UP001500416"/>
    </source>
</evidence>
<dbReference type="Proteomes" id="UP001500416">
    <property type="component" value="Unassembled WGS sequence"/>
</dbReference>
<name>A0ABN0UUY7_9PSEU</name>
<dbReference type="Gene3D" id="3.40.50.620">
    <property type="entry name" value="HUPs"/>
    <property type="match status" value="1"/>
</dbReference>
<dbReference type="EMBL" id="BAAABU010000033">
    <property type="protein sequence ID" value="GAA0262355.1"/>
    <property type="molecule type" value="Genomic_DNA"/>
</dbReference>